<keyword evidence="3" id="KW-1185">Reference proteome</keyword>
<feature type="region of interest" description="Disordered" evidence="1">
    <location>
        <begin position="29"/>
        <end position="70"/>
    </location>
</feature>
<dbReference type="EMBL" id="UZAH01026122">
    <property type="protein sequence ID" value="VDO75928.1"/>
    <property type="molecule type" value="Genomic_DNA"/>
</dbReference>
<gene>
    <name evidence="2" type="ORF">HPBE_LOCUS8329</name>
</gene>
<reference evidence="4" key="2">
    <citation type="submission" date="2019-09" db="UniProtKB">
        <authorList>
            <consortium name="WormBaseParasite"/>
        </authorList>
    </citation>
    <scope>IDENTIFICATION</scope>
</reference>
<name>A0A183FLX9_HELPZ</name>
<sequence>MDEKSGSLGFSEIWLQVQQSASRGELFRNPAQFDRRHRAPNSPFSDGGACMGSVDDDDGDALGARRSSDQHPYSVFRSLYRIRTAGNRIYWATFTIDASWSSSSLTCHGDDQELLSVRLSLPACDLWASCRRDRRLEMNRSCLE</sequence>
<reference evidence="2 3" key="1">
    <citation type="submission" date="2018-11" db="EMBL/GenBank/DDBJ databases">
        <authorList>
            <consortium name="Pathogen Informatics"/>
        </authorList>
    </citation>
    <scope>NUCLEOTIDE SEQUENCE [LARGE SCALE GENOMIC DNA]</scope>
</reference>
<evidence type="ECO:0000313" key="2">
    <source>
        <dbReference type="EMBL" id="VDO75928.1"/>
    </source>
</evidence>
<dbReference type="AlphaFoldDB" id="A0A183FLX9"/>
<organism evidence="3 4">
    <name type="scientific">Heligmosomoides polygyrus</name>
    <name type="common">Parasitic roundworm</name>
    <dbReference type="NCBI Taxonomy" id="6339"/>
    <lineage>
        <taxon>Eukaryota</taxon>
        <taxon>Metazoa</taxon>
        <taxon>Ecdysozoa</taxon>
        <taxon>Nematoda</taxon>
        <taxon>Chromadorea</taxon>
        <taxon>Rhabditida</taxon>
        <taxon>Rhabditina</taxon>
        <taxon>Rhabditomorpha</taxon>
        <taxon>Strongyloidea</taxon>
        <taxon>Heligmosomidae</taxon>
        <taxon>Heligmosomoides</taxon>
    </lineage>
</organism>
<evidence type="ECO:0000256" key="1">
    <source>
        <dbReference type="SAM" id="MobiDB-lite"/>
    </source>
</evidence>
<dbReference type="WBParaSite" id="HPBE_0000832801-mRNA-1">
    <property type="protein sequence ID" value="HPBE_0000832801-mRNA-1"/>
    <property type="gene ID" value="HPBE_0000832801"/>
</dbReference>
<dbReference type="Proteomes" id="UP000050761">
    <property type="component" value="Unassembled WGS sequence"/>
</dbReference>
<accession>A0A3P8BHN5</accession>
<evidence type="ECO:0000313" key="4">
    <source>
        <dbReference type="WBParaSite" id="HPBE_0000832801-mRNA-1"/>
    </source>
</evidence>
<accession>A0A183FLX9</accession>
<protein>
    <submittedName>
        <fullName evidence="2 4">Uncharacterized protein</fullName>
    </submittedName>
</protein>
<proteinExistence type="predicted"/>
<evidence type="ECO:0000313" key="3">
    <source>
        <dbReference type="Proteomes" id="UP000050761"/>
    </source>
</evidence>